<dbReference type="Proteomes" id="UP000054359">
    <property type="component" value="Unassembled WGS sequence"/>
</dbReference>
<gene>
    <name evidence="2" type="ORF">X975_06256</name>
</gene>
<accession>A0A087TT50</accession>
<evidence type="ECO:0000313" key="2">
    <source>
        <dbReference type="EMBL" id="KFM68289.1"/>
    </source>
</evidence>
<keyword evidence="1" id="KW-0472">Membrane</keyword>
<protein>
    <submittedName>
        <fullName evidence="2">Uncharacterized protein</fullName>
    </submittedName>
</protein>
<evidence type="ECO:0000313" key="3">
    <source>
        <dbReference type="Proteomes" id="UP000054359"/>
    </source>
</evidence>
<name>A0A087TT50_STEMI</name>
<keyword evidence="1" id="KW-0812">Transmembrane</keyword>
<proteinExistence type="predicted"/>
<reference evidence="2 3" key="1">
    <citation type="submission" date="2013-11" db="EMBL/GenBank/DDBJ databases">
        <title>Genome sequencing of Stegodyphus mimosarum.</title>
        <authorList>
            <person name="Bechsgaard J."/>
        </authorList>
    </citation>
    <scope>NUCLEOTIDE SEQUENCE [LARGE SCALE GENOMIC DNA]</scope>
</reference>
<keyword evidence="1" id="KW-1133">Transmembrane helix</keyword>
<dbReference type="AlphaFoldDB" id="A0A087TT50"/>
<feature type="transmembrane region" description="Helical" evidence="1">
    <location>
        <begin position="20"/>
        <end position="37"/>
    </location>
</feature>
<dbReference type="EMBL" id="KK116625">
    <property type="protein sequence ID" value="KFM68289.1"/>
    <property type="molecule type" value="Genomic_DNA"/>
</dbReference>
<keyword evidence="3" id="KW-1185">Reference proteome</keyword>
<evidence type="ECO:0000256" key="1">
    <source>
        <dbReference type="SAM" id="Phobius"/>
    </source>
</evidence>
<sequence length="46" mass="5302">MLGESGSVVPASNVCLFDNIIIYIIYLLSYFGYEVMIEELHMERTK</sequence>
<feature type="non-terminal residue" evidence="2">
    <location>
        <position position="46"/>
    </location>
</feature>
<organism evidence="2 3">
    <name type="scientific">Stegodyphus mimosarum</name>
    <name type="common">African social velvet spider</name>
    <dbReference type="NCBI Taxonomy" id="407821"/>
    <lineage>
        <taxon>Eukaryota</taxon>
        <taxon>Metazoa</taxon>
        <taxon>Ecdysozoa</taxon>
        <taxon>Arthropoda</taxon>
        <taxon>Chelicerata</taxon>
        <taxon>Arachnida</taxon>
        <taxon>Araneae</taxon>
        <taxon>Araneomorphae</taxon>
        <taxon>Entelegynae</taxon>
        <taxon>Eresoidea</taxon>
        <taxon>Eresidae</taxon>
        <taxon>Stegodyphus</taxon>
    </lineage>
</organism>